<feature type="transmembrane region" description="Helical" evidence="1">
    <location>
        <begin position="12"/>
        <end position="33"/>
    </location>
</feature>
<gene>
    <name evidence="2" type="ORF">BDV37DRAFT_169354</name>
</gene>
<dbReference type="Proteomes" id="UP000325579">
    <property type="component" value="Unassembled WGS sequence"/>
</dbReference>
<evidence type="ECO:0000313" key="2">
    <source>
        <dbReference type="EMBL" id="KAE8401752.1"/>
    </source>
</evidence>
<dbReference type="AlphaFoldDB" id="A0A5N7D5S1"/>
<name>A0A5N7D5S1_9EURO</name>
<evidence type="ECO:0000313" key="3">
    <source>
        <dbReference type="Proteomes" id="UP000325579"/>
    </source>
</evidence>
<proteinExistence type="predicted"/>
<keyword evidence="3" id="KW-1185">Reference proteome</keyword>
<protein>
    <submittedName>
        <fullName evidence="2">Uncharacterized protein</fullName>
    </submittedName>
</protein>
<organism evidence="2 3">
    <name type="scientific">Aspergillus pseudonomiae</name>
    <dbReference type="NCBI Taxonomy" id="1506151"/>
    <lineage>
        <taxon>Eukaryota</taxon>
        <taxon>Fungi</taxon>
        <taxon>Dikarya</taxon>
        <taxon>Ascomycota</taxon>
        <taxon>Pezizomycotina</taxon>
        <taxon>Eurotiomycetes</taxon>
        <taxon>Eurotiomycetidae</taxon>
        <taxon>Eurotiales</taxon>
        <taxon>Aspergillaceae</taxon>
        <taxon>Aspergillus</taxon>
        <taxon>Aspergillus subgen. Circumdati</taxon>
    </lineage>
</organism>
<dbReference type="RefSeq" id="XP_031939071.1">
    <property type="nucleotide sequence ID" value="XM_032079319.1"/>
</dbReference>
<dbReference type="EMBL" id="ML736796">
    <property type="protein sequence ID" value="KAE8401752.1"/>
    <property type="molecule type" value="Genomic_DNA"/>
</dbReference>
<sequence length="163" mass="18509">MRALKSTPPTPSFPCVLTFLDLWVCGVYFLIYYQDRSTHPYHHQRKFSYRITIYIQYIQGIQEPDQMNLLILLLFSILPTHAQNATCYFLDGSVAASDVPCTSDATTNCCNKNDICMSNGLCYLQGSHGMALSRGSCTDKSWGARCFAPCCMFLSFFFLRYSP</sequence>
<keyword evidence="1" id="KW-1133">Transmembrane helix</keyword>
<reference evidence="2 3" key="1">
    <citation type="submission" date="2019-04" db="EMBL/GenBank/DDBJ databases">
        <authorList>
            <consortium name="DOE Joint Genome Institute"/>
            <person name="Mondo S."/>
            <person name="Kjaerbolling I."/>
            <person name="Vesth T."/>
            <person name="Frisvad J.C."/>
            <person name="Nybo J.L."/>
            <person name="Theobald S."/>
            <person name="Kildgaard S."/>
            <person name="Isbrandt T."/>
            <person name="Kuo A."/>
            <person name="Sato A."/>
            <person name="Lyhne E.K."/>
            <person name="Kogle M.E."/>
            <person name="Wiebenga A."/>
            <person name="Kun R.S."/>
            <person name="Lubbers R.J."/>
            <person name="Makela M.R."/>
            <person name="Barry K."/>
            <person name="Chovatia M."/>
            <person name="Clum A."/>
            <person name="Daum C."/>
            <person name="Haridas S."/>
            <person name="He G."/>
            <person name="LaButti K."/>
            <person name="Lipzen A."/>
            <person name="Riley R."/>
            <person name="Salamov A."/>
            <person name="Simmons B.A."/>
            <person name="Magnuson J.K."/>
            <person name="Henrissat B."/>
            <person name="Mortensen U.H."/>
            <person name="Larsen T.O."/>
            <person name="Devries R.P."/>
            <person name="Grigoriev I.V."/>
            <person name="Machida M."/>
            <person name="Baker S.E."/>
            <person name="Andersen M.R."/>
            <person name="Cantor M.N."/>
            <person name="Hua S.X."/>
        </authorList>
    </citation>
    <scope>NUCLEOTIDE SEQUENCE [LARGE SCALE GENOMIC DNA]</scope>
    <source>
        <strain evidence="2 3">CBS 119388</strain>
    </source>
</reference>
<dbReference type="GeneID" id="43664010"/>
<keyword evidence="1" id="KW-0472">Membrane</keyword>
<keyword evidence="1" id="KW-0812">Transmembrane</keyword>
<evidence type="ECO:0000256" key="1">
    <source>
        <dbReference type="SAM" id="Phobius"/>
    </source>
</evidence>
<dbReference type="OrthoDB" id="5215637at2759"/>
<accession>A0A5N7D5S1</accession>